<comment type="similarity">
    <text evidence="1">Belongs to the thioesterase family.</text>
</comment>
<evidence type="ECO:0000313" key="5">
    <source>
        <dbReference type="Proteomes" id="UP000661858"/>
    </source>
</evidence>
<sequence length="274" mass="29152">MIKSGTRDATRDGRAKAPAAALGARPHGTGALRRLGSPAASSRDEGRVSLVCFPYAGGGSTAYTAWRRRLPEALTLHAHIPPGREERGREPSLGSVDELVDDVLPDVLAVPGPLVLVGHSFGAFLAHETAHRLAQAGRPPEHLFVLGAGAPGLTPLQPVGNDEEIERLWRLLGANPAGLERPEFRAGFFPALRADLRAHAAFLPPADRPALTLPVTAVYGNEDPVATEQAVSTWRHLCSGPFRTVEIAGGHFFPQTRVPDTIDALVRDLDIAVT</sequence>
<feature type="compositionally biased region" description="Low complexity" evidence="2">
    <location>
        <begin position="16"/>
        <end position="28"/>
    </location>
</feature>
<feature type="region of interest" description="Disordered" evidence="2">
    <location>
        <begin position="1"/>
        <end position="41"/>
    </location>
</feature>
<evidence type="ECO:0000256" key="2">
    <source>
        <dbReference type="SAM" id="MobiDB-lite"/>
    </source>
</evidence>
<comment type="caution">
    <text evidence="4">The sequence shown here is derived from an EMBL/GenBank/DDBJ whole genome shotgun (WGS) entry which is preliminary data.</text>
</comment>
<accession>A0A937EIL1</accession>
<keyword evidence="5" id="KW-1185">Reference proteome</keyword>
<dbReference type="Pfam" id="PF00975">
    <property type="entry name" value="Thioesterase"/>
    <property type="match status" value="1"/>
</dbReference>
<dbReference type="EMBL" id="JAERRK010000005">
    <property type="protein sequence ID" value="MBL1082709.1"/>
    <property type="molecule type" value="Genomic_DNA"/>
</dbReference>
<feature type="compositionally biased region" description="Basic and acidic residues" evidence="2">
    <location>
        <begin position="1"/>
        <end position="15"/>
    </location>
</feature>
<dbReference type="Gene3D" id="3.40.50.1820">
    <property type="entry name" value="alpha/beta hydrolase"/>
    <property type="match status" value="1"/>
</dbReference>
<organism evidence="4 5">
    <name type="scientific">Streptomyces actinomycinicus</name>
    <dbReference type="NCBI Taxonomy" id="1695166"/>
    <lineage>
        <taxon>Bacteria</taxon>
        <taxon>Bacillati</taxon>
        <taxon>Actinomycetota</taxon>
        <taxon>Actinomycetes</taxon>
        <taxon>Kitasatosporales</taxon>
        <taxon>Streptomycetaceae</taxon>
        <taxon>Streptomyces</taxon>
    </lineage>
</organism>
<proteinExistence type="inferred from homology"/>
<dbReference type="InterPro" id="IPR012223">
    <property type="entry name" value="TEII"/>
</dbReference>
<dbReference type="RefSeq" id="WP_201834878.1">
    <property type="nucleotide sequence ID" value="NZ_JAERRK010000005.1"/>
</dbReference>
<dbReference type="Proteomes" id="UP000661858">
    <property type="component" value="Unassembled WGS sequence"/>
</dbReference>
<reference evidence="4" key="1">
    <citation type="submission" date="2021-01" db="EMBL/GenBank/DDBJ databases">
        <title>WGS of actinomycetes isolated from Thailand.</title>
        <authorList>
            <person name="Thawai C."/>
        </authorList>
    </citation>
    <scope>NUCLEOTIDE SEQUENCE</scope>
    <source>
        <strain evidence="4">RCU-197</strain>
    </source>
</reference>
<dbReference type="PANTHER" id="PTHR11487">
    <property type="entry name" value="THIOESTERASE"/>
    <property type="match status" value="1"/>
</dbReference>
<protein>
    <submittedName>
        <fullName evidence="4">Thioesterase</fullName>
    </submittedName>
</protein>
<evidence type="ECO:0000259" key="3">
    <source>
        <dbReference type="Pfam" id="PF00975"/>
    </source>
</evidence>
<dbReference type="GO" id="GO:0008610">
    <property type="term" value="P:lipid biosynthetic process"/>
    <property type="evidence" value="ECO:0007669"/>
    <property type="project" value="TreeGrafter"/>
</dbReference>
<gene>
    <name evidence="4" type="ORF">JK359_12085</name>
</gene>
<feature type="domain" description="Thioesterase" evidence="3">
    <location>
        <begin position="50"/>
        <end position="263"/>
    </location>
</feature>
<dbReference type="SUPFAM" id="SSF53474">
    <property type="entry name" value="alpha/beta-Hydrolases"/>
    <property type="match status" value="1"/>
</dbReference>
<dbReference type="AlphaFoldDB" id="A0A937EIL1"/>
<dbReference type="PANTHER" id="PTHR11487:SF0">
    <property type="entry name" value="S-ACYL FATTY ACID SYNTHASE THIOESTERASE, MEDIUM CHAIN"/>
    <property type="match status" value="1"/>
</dbReference>
<evidence type="ECO:0000256" key="1">
    <source>
        <dbReference type="ARBA" id="ARBA00007169"/>
    </source>
</evidence>
<evidence type="ECO:0000313" key="4">
    <source>
        <dbReference type="EMBL" id="MBL1082709.1"/>
    </source>
</evidence>
<name>A0A937EIL1_9ACTN</name>
<dbReference type="InterPro" id="IPR001031">
    <property type="entry name" value="Thioesterase"/>
</dbReference>
<dbReference type="InterPro" id="IPR029058">
    <property type="entry name" value="AB_hydrolase_fold"/>
</dbReference>